<dbReference type="PANTHER" id="PTHR30572:SF4">
    <property type="entry name" value="ABC TRANSPORTER PERMEASE YTRF"/>
    <property type="match status" value="1"/>
</dbReference>
<dbReference type="AlphaFoldDB" id="A0A2X3BUL5"/>
<evidence type="ECO:0000256" key="5">
    <source>
        <dbReference type="ARBA" id="ARBA00023136"/>
    </source>
</evidence>
<dbReference type="GO" id="GO:0022857">
    <property type="term" value="F:transmembrane transporter activity"/>
    <property type="evidence" value="ECO:0007669"/>
    <property type="project" value="TreeGrafter"/>
</dbReference>
<evidence type="ECO:0000256" key="6">
    <source>
        <dbReference type="ARBA" id="ARBA00038076"/>
    </source>
</evidence>
<dbReference type="GO" id="GO:0016787">
    <property type="term" value="F:hydrolase activity"/>
    <property type="evidence" value="ECO:0007669"/>
    <property type="project" value="UniProtKB-KW"/>
</dbReference>
<keyword evidence="5 7" id="KW-0472">Membrane</keyword>
<evidence type="ECO:0000313" key="11">
    <source>
        <dbReference type="Proteomes" id="UP000250234"/>
    </source>
</evidence>
<proteinExistence type="inferred from homology"/>
<protein>
    <submittedName>
        <fullName evidence="10">Permease domain-containing protein</fullName>
        <ecNumber evidence="10">3.6.3.-</ecNumber>
    </submittedName>
</protein>
<feature type="domain" description="ABC3 transporter permease C-terminal" evidence="8">
    <location>
        <begin position="242"/>
        <end position="354"/>
    </location>
</feature>
<evidence type="ECO:0000259" key="9">
    <source>
        <dbReference type="Pfam" id="PF12704"/>
    </source>
</evidence>
<evidence type="ECO:0000256" key="7">
    <source>
        <dbReference type="SAM" id="Phobius"/>
    </source>
</evidence>
<evidence type="ECO:0000313" key="10">
    <source>
        <dbReference type="EMBL" id="SQC07802.1"/>
    </source>
</evidence>
<evidence type="ECO:0000256" key="1">
    <source>
        <dbReference type="ARBA" id="ARBA00004651"/>
    </source>
</evidence>
<feature type="transmembrane region" description="Helical" evidence="7">
    <location>
        <begin position="290"/>
        <end position="308"/>
    </location>
</feature>
<dbReference type="InterPro" id="IPR050250">
    <property type="entry name" value="Macrolide_Exporter_MacB"/>
</dbReference>
<dbReference type="EC" id="3.6.3.-" evidence="10"/>
<dbReference type="GO" id="GO:0005886">
    <property type="term" value="C:plasma membrane"/>
    <property type="evidence" value="ECO:0007669"/>
    <property type="project" value="UniProtKB-SubCell"/>
</dbReference>
<keyword evidence="4 7" id="KW-1133">Transmembrane helix</keyword>
<dbReference type="Pfam" id="PF02687">
    <property type="entry name" value="FtsX"/>
    <property type="match status" value="1"/>
</dbReference>
<gene>
    <name evidence="10" type="primary">macB_2</name>
    <name evidence="10" type="ORF">NCTC8081_01821</name>
</gene>
<feature type="domain" description="MacB-like periplasmic core" evidence="9">
    <location>
        <begin position="99"/>
        <end position="193"/>
    </location>
</feature>
<dbReference type="Proteomes" id="UP000250234">
    <property type="component" value="Unassembled WGS sequence"/>
</dbReference>
<evidence type="ECO:0000259" key="8">
    <source>
        <dbReference type="Pfam" id="PF02687"/>
    </source>
</evidence>
<name>A0A2X3BUL5_CLOPF</name>
<organism evidence="10 11">
    <name type="scientific">Clostridium perfringens</name>
    <dbReference type="NCBI Taxonomy" id="1502"/>
    <lineage>
        <taxon>Bacteria</taxon>
        <taxon>Bacillati</taxon>
        <taxon>Bacillota</taxon>
        <taxon>Clostridia</taxon>
        <taxon>Eubacteriales</taxon>
        <taxon>Clostridiaceae</taxon>
        <taxon>Clostridium</taxon>
    </lineage>
</organism>
<keyword evidence="2" id="KW-1003">Cell membrane</keyword>
<comment type="subcellular location">
    <subcellularLocation>
        <location evidence="1">Cell membrane</location>
        <topology evidence="1">Multi-pass membrane protein</topology>
    </subcellularLocation>
</comment>
<dbReference type="EMBL" id="UAWO01000002">
    <property type="protein sequence ID" value="SQC07802.1"/>
    <property type="molecule type" value="Genomic_DNA"/>
</dbReference>
<comment type="similarity">
    <text evidence="6">Belongs to the ABC-4 integral membrane protein family.</text>
</comment>
<feature type="transmembrane region" description="Helical" evidence="7">
    <location>
        <begin position="12"/>
        <end position="35"/>
    </location>
</feature>
<dbReference type="InterPro" id="IPR025857">
    <property type="entry name" value="MacB_PCD"/>
</dbReference>
<dbReference type="RefSeq" id="WP_111945868.1">
    <property type="nucleotide sequence ID" value="NZ_CATNYA010000004.1"/>
</dbReference>
<accession>A0A2X3BUL5</accession>
<feature type="transmembrane region" description="Helical" evidence="7">
    <location>
        <begin position="242"/>
        <end position="262"/>
    </location>
</feature>
<reference evidence="10 11" key="1">
    <citation type="submission" date="2018-06" db="EMBL/GenBank/DDBJ databases">
        <authorList>
            <consortium name="Pathogen Informatics"/>
            <person name="Doyle S."/>
        </authorList>
    </citation>
    <scope>NUCLEOTIDE SEQUENCE [LARGE SCALE GENOMIC DNA]</scope>
    <source>
        <strain evidence="10 11">NCTC8081</strain>
    </source>
</reference>
<evidence type="ECO:0000256" key="2">
    <source>
        <dbReference type="ARBA" id="ARBA00022475"/>
    </source>
</evidence>
<evidence type="ECO:0000256" key="3">
    <source>
        <dbReference type="ARBA" id="ARBA00022692"/>
    </source>
</evidence>
<dbReference type="Pfam" id="PF12704">
    <property type="entry name" value="MacB_PCD"/>
    <property type="match status" value="1"/>
</dbReference>
<keyword evidence="3 7" id="KW-0812">Transmembrane</keyword>
<feature type="transmembrane region" description="Helical" evidence="7">
    <location>
        <begin position="328"/>
        <end position="348"/>
    </location>
</feature>
<dbReference type="PANTHER" id="PTHR30572">
    <property type="entry name" value="MEMBRANE COMPONENT OF TRANSPORTER-RELATED"/>
    <property type="match status" value="1"/>
</dbReference>
<dbReference type="InterPro" id="IPR003838">
    <property type="entry name" value="ABC3_permease_C"/>
</dbReference>
<keyword evidence="10" id="KW-0378">Hydrolase</keyword>
<sequence length="364" mass="42497">MISFKKYKKLTYIITTFTLIVFTFSIVLSILVLSYKNKQEVNNISNLTEKYFKFNDSNNITFREVCEIVDNYNNSQIYLEYEPLPKYLNNDTIFGRGIYFKNCFQKSFPILEGRDFTKEEIENGEKVALVGVNFKDEVLEENNGRFFTIGEEKFKVIGILGSSERQTGYDNTFLFNLKSSDEFSDTRSSWKINIENNEALKNILNEYKKLAVNKNTSFSLEDIKKDFNLKETLNEYKDFIDILFLVFIIGILNLIIAIYYWIKKSIKEIGVRKAYGASNGKIVIHILKQYLISICIALIMGVSLHLLLKRLLIYMFPEFTFDVYYQSIIFITIIFMFIGLIAVLIPLFKAKKVKPINIMKGKLK</sequence>
<evidence type="ECO:0000256" key="4">
    <source>
        <dbReference type="ARBA" id="ARBA00022989"/>
    </source>
</evidence>